<evidence type="ECO:0000313" key="2">
    <source>
        <dbReference type="EMBL" id="MBB5659999.1"/>
    </source>
</evidence>
<gene>
    <name evidence="2" type="ORF">FHS65_000717</name>
</gene>
<feature type="transmembrane region" description="Helical" evidence="1">
    <location>
        <begin position="78"/>
        <end position="99"/>
    </location>
</feature>
<organism evidence="2 3">
    <name type="scientific">Brevundimonas halotolerans</name>
    <dbReference type="NCBI Taxonomy" id="69670"/>
    <lineage>
        <taxon>Bacteria</taxon>
        <taxon>Pseudomonadati</taxon>
        <taxon>Pseudomonadota</taxon>
        <taxon>Alphaproteobacteria</taxon>
        <taxon>Caulobacterales</taxon>
        <taxon>Caulobacteraceae</taxon>
        <taxon>Brevundimonas</taxon>
    </lineage>
</organism>
<comment type="caution">
    <text evidence="2">The sequence shown here is derived from an EMBL/GenBank/DDBJ whole genome shotgun (WGS) entry which is preliminary data.</text>
</comment>
<dbReference type="AlphaFoldDB" id="A0A7W9A251"/>
<proteinExistence type="predicted"/>
<dbReference type="OrthoDB" id="9813621at2"/>
<dbReference type="Proteomes" id="UP000548978">
    <property type="component" value="Unassembled WGS sequence"/>
</dbReference>
<dbReference type="RefSeq" id="WP_123286067.1">
    <property type="nucleotide sequence ID" value="NZ_JACIJB010000001.1"/>
</dbReference>
<sequence>MSGETVKAVDGQTAVMRTVMWGGAVALLLAPAVAMQFTSEVQWSLFDFALMAVLLAIACGVGELVLRASDSLTYRLGAAVAIGTTFVLGVGNLAVGLIGSEDNPANDRVWAVLAVGVVGALIARFKPRGLSLVMVALAAGQVGLALYADATAQDLPLRITVVFVTGWLVAAALFDRAAREGRA</sequence>
<keyword evidence="1" id="KW-0812">Transmembrane</keyword>
<feature type="transmembrane region" description="Helical" evidence="1">
    <location>
        <begin position="43"/>
        <end position="66"/>
    </location>
</feature>
<keyword evidence="1" id="KW-1133">Transmembrane helix</keyword>
<dbReference type="EMBL" id="JACIJB010000001">
    <property type="protein sequence ID" value="MBB5659999.1"/>
    <property type="molecule type" value="Genomic_DNA"/>
</dbReference>
<feature type="transmembrane region" description="Helical" evidence="1">
    <location>
        <begin position="130"/>
        <end position="149"/>
    </location>
</feature>
<evidence type="ECO:0000256" key="1">
    <source>
        <dbReference type="SAM" id="Phobius"/>
    </source>
</evidence>
<feature type="transmembrane region" description="Helical" evidence="1">
    <location>
        <begin position="155"/>
        <end position="174"/>
    </location>
</feature>
<feature type="transmembrane region" description="Helical" evidence="1">
    <location>
        <begin position="105"/>
        <end position="123"/>
    </location>
</feature>
<protein>
    <submittedName>
        <fullName evidence="2">Uncharacterized protein</fullName>
    </submittedName>
</protein>
<name>A0A7W9A251_9CAUL</name>
<feature type="transmembrane region" description="Helical" evidence="1">
    <location>
        <begin position="19"/>
        <end position="37"/>
    </location>
</feature>
<evidence type="ECO:0000313" key="3">
    <source>
        <dbReference type="Proteomes" id="UP000548978"/>
    </source>
</evidence>
<reference evidence="2 3" key="1">
    <citation type="submission" date="2020-08" db="EMBL/GenBank/DDBJ databases">
        <title>Genomic Encyclopedia of Type Strains, Phase IV (KMG-IV): sequencing the most valuable type-strain genomes for metagenomic binning, comparative biology and taxonomic classification.</title>
        <authorList>
            <person name="Goeker M."/>
        </authorList>
    </citation>
    <scope>NUCLEOTIDE SEQUENCE [LARGE SCALE GENOMIC DNA]</scope>
    <source>
        <strain evidence="2 3">DSM 24448</strain>
    </source>
</reference>
<keyword evidence="1" id="KW-0472">Membrane</keyword>
<keyword evidence="3" id="KW-1185">Reference proteome</keyword>
<accession>A0A7W9A251</accession>